<dbReference type="Pfam" id="PF03752">
    <property type="entry name" value="ALF"/>
    <property type="match status" value="6"/>
</dbReference>
<accession>A0AA45L7E1</accession>
<sequence>MFALLRSAGVVVSAQAETALLGSDEDVRRFLTEALPLAQESDDRIAAQRMLSTGGPSTRDAANRALSGSITDVRAFLVTGWKAPWREDLRIQVQRLLNSAAGPTVRQFANDALNGGETELLAFLETRWQFARNDDDRIAAQRILNTGGPAVKRTANLALSGSIEDVREFLATGHAVAMQRDQEITSVAQLATAAQNASARADAFRQTAEDEAGKAVTAAENAKRAAQTAAEETRQAKGSAIVAAAAASRAADAANRAADAAQVAIDAIGQAISAAGEAANAASQAAWAASKAGDAASRAREAAANVSAGRAPAEQAATAAKSAAEAARGAKDVTNAIVQAILAAQRLSKIADSLTSVSDNVTAASNAAGEAEQWAGQSGVAAGAARSAAARAQRNATEAARAAGVARSLATEAADQAEKARQASVDAAVHAGNAAAAADEAARQAGQANEAAARAQAAADAARQASDTARNAADQAAKTAEIARKADSERLTANTNQAVRDAQDALQAETDALRTQVKQWEAGKVYRPDTDTQGLLDKARSAGADGVPDGRKAALRLWRSAGPYTSDAAGSALSGDAAAVTAFVTSGLDAALRQDDRLGAKILGGNATGASAVVAAFNAVTGTDEQATEFLRTGAYKGKDDEDRIAAQRILNTGGPATRAAANTALSGSIEDVRNFLAEGRYQAARDDDRIAAQWLVNSGGPEVKAAAQASLSGPGSHVRDFLRVGQHKAAQRDAENAHHVAIVNGYVAAAGQAAATASQHAANSAQSAATARGAAAEADRWSDEARNSAARAKVYADQAAAAAEQASGSAARAAQSARTAQAAAATTRGYADAANRSAAQAGLSAVQASKSAGEARESSDRAQVDAQAIGKAYDQALLARYEAEWALAEKKDLAGARNDMRDSKAAITKLRDNVEHALKNTGLPDETRRQLEETLGKLTHLLDLLGKGASADLNVVKSALADIVAFGAQSRITLPDYPEAIPDEVRKADVGVRKEWLYQRWLTLRDAPNQAEKAARFGAAYCTEFINDGACSAEVASLGEYAFEVALLLFPYGRLAKWVGETGYTALAARGAFGKALQEAALSSKFLPGVPVGSRALAVLPAVERANSRAAACLPGNSFTEGTRVLMADGSAKEIERVDVGDVVAATDPETGVTGTRRVTTTIVGTGVKHLVDIVVATDGHGGTAVITATDNHPIWVDDRHAWIGAGQLTAGDQLRDHDGGGHTVRKVVPRTEVATVRNLGVADVHTYYVLAGDTTVLVHNEGCQTWPNLMKNSLDQELAFADRLGVKPAAPGTAAFDAALSTGETVKWAVRLDGSLVIVPKNVVGAGEISHTVLTRGESVLAAGEASIVGSADAGYFGLEITRHSGHFQPGPETLQIGLDAFAAAGVKF</sequence>
<dbReference type="Gene3D" id="2.170.16.10">
    <property type="entry name" value="Hedgehog/Intein (Hint) domain"/>
    <property type="match status" value="1"/>
</dbReference>
<dbReference type="PANTHER" id="PTHR23242">
    <property type="entry name" value="TRANSCRIPTION FACTOR HOXA13"/>
    <property type="match status" value="1"/>
</dbReference>
<feature type="region of interest" description="Disordered" evidence="2">
    <location>
        <begin position="457"/>
        <end position="495"/>
    </location>
</feature>
<evidence type="ECO:0000313" key="4">
    <source>
        <dbReference type="Proteomes" id="UP000677152"/>
    </source>
</evidence>
<dbReference type="Pfam" id="PF07591">
    <property type="entry name" value="PT-HINT"/>
    <property type="match status" value="1"/>
</dbReference>
<dbReference type="InterPro" id="IPR005506">
    <property type="entry name" value="DUF312_ALF"/>
</dbReference>
<feature type="compositionally biased region" description="Low complexity" evidence="2">
    <location>
        <begin position="457"/>
        <end position="470"/>
    </location>
</feature>
<dbReference type="SUPFAM" id="SSF51294">
    <property type="entry name" value="Hedgehog/intein (Hint) domain"/>
    <property type="match status" value="1"/>
</dbReference>
<feature type="coiled-coil region" evidence="1">
    <location>
        <begin position="894"/>
        <end position="921"/>
    </location>
</feature>
<reference evidence="3" key="1">
    <citation type="submission" date="2021-04" db="EMBL/GenBank/DDBJ databases">
        <title>Genomic sequence of Actinosynnema pretiosum subsp. pretiosum ATCC 31280 (C-14919).</title>
        <authorList>
            <person name="Bai L."/>
            <person name="Wang X."/>
            <person name="Xiao Y."/>
        </authorList>
    </citation>
    <scope>NUCLEOTIDE SEQUENCE</scope>
    <source>
        <strain evidence="3">ATCC 31280</strain>
    </source>
</reference>
<dbReference type="PANTHER" id="PTHR23242:SF9">
    <property type="entry name" value="TRANSCRIPTION FACTOR HOXA13"/>
    <property type="match status" value="1"/>
</dbReference>
<evidence type="ECO:0000313" key="3">
    <source>
        <dbReference type="EMBL" id="QUF04706.1"/>
    </source>
</evidence>
<feature type="compositionally biased region" description="Basic and acidic residues" evidence="2">
    <location>
        <begin position="481"/>
        <end position="490"/>
    </location>
</feature>
<name>A0AA45L7E1_9PSEU</name>
<dbReference type="InterPro" id="IPR036844">
    <property type="entry name" value="Hint_dom_sf"/>
</dbReference>
<evidence type="ECO:0000256" key="1">
    <source>
        <dbReference type="SAM" id="Coils"/>
    </source>
</evidence>
<keyword evidence="1" id="KW-0175">Coiled coil</keyword>
<proteinExistence type="predicted"/>
<gene>
    <name evidence="3" type="ORF">KCV87_00745</name>
</gene>
<evidence type="ECO:0000256" key="2">
    <source>
        <dbReference type="SAM" id="MobiDB-lite"/>
    </source>
</evidence>
<organism evidence="3 4">
    <name type="scientific">Actinosynnema pretiosum subsp. pretiosum</name>
    <dbReference type="NCBI Taxonomy" id="103721"/>
    <lineage>
        <taxon>Bacteria</taxon>
        <taxon>Bacillati</taxon>
        <taxon>Actinomycetota</taxon>
        <taxon>Actinomycetes</taxon>
        <taxon>Pseudonocardiales</taxon>
        <taxon>Pseudonocardiaceae</taxon>
        <taxon>Actinosynnema</taxon>
    </lineage>
</organism>
<dbReference type="CDD" id="cd00081">
    <property type="entry name" value="Hint"/>
    <property type="match status" value="1"/>
</dbReference>
<dbReference type="Proteomes" id="UP000677152">
    <property type="component" value="Chromosome"/>
</dbReference>
<protein>
    <submittedName>
        <fullName evidence="3">Chemotaxis protein</fullName>
    </submittedName>
</protein>
<dbReference type="EMBL" id="CP073249">
    <property type="protein sequence ID" value="QUF04706.1"/>
    <property type="molecule type" value="Genomic_DNA"/>
</dbReference>